<protein>
    <submittedName>
        <fullName evidence="1">Uncharacterized protein</fullName>
    </submittedName>
</protein>
<name>A0A7V4EAY7_UNCW3</name>
<proteinExistence type="predicted"/>
<accession>A0A7V4EAY7</accession>
<reference evidence="1" key="1">
    <citation type="journal article" date="2020" name="mSystems">
        <title>Genome- and Community-Level Interaction Insights into Carbon Utilization and Element Cycling Functions of Hydrothermarchaeota in Hydrothermal Sediment.</title>
        <authorList>
            <person name="Zhou Z."/>
            <person name="Liu Y."/>
            <person name="Xu W."/>
            <person name="Pan J."/>
            <person name="Luo Z.H."/>
            <person name="Li M."/>
        </authorList>
    </citation>
    <scope>NUCLEOTIDE SEQUENCE [LARGE SCALE GENOMIC DNA]</scope>
    <source>
        <strain evidence="1">SpSt-626</strain>
    </source>
</reference>
<organism evidence="1">
    <name type="scientific">candidate division WOR-3 bacterium</name>
    <dbReference type="NCBI Taxonomy" id="2052148"/>
    <lineage>
        <taxon>Bacteria</taxon>
        <taxon>Bacteria division WOR-3</taxon>
    </lineage>
</organism>
<dbReference type="Gene3D" id="2.60.40.10">
    <property type="entry name" value="Immunoglobulins"/>
    <property type="match status" value="1"/>
</dbReference>
<comment type="caution">
    <text evidence="1">The sequence shown here is derived from an EMBL/GenBank/DDBJ whole genome shotgun (WGS) entry which is preliminary data.</text>
</comment>
<gene>
    <name evidence="1" type="ORF">ENT96_01990</name>
</gene>
<dbReference type="InterPro" id="IPR013783">
    <property type="entry name" value="Ig-like_fold"/>
</dbReference>
<dbReference type="EMBL" id="DTAR01000165">
    <property type="protein sequence ID" value="HGM97803.1"/>
    <property type="molecule type" value="Genomic_DNA"/>
</dbReference>
<sequence>MKKYIIGLGIMLGIGIYFYGCKKGEVPETPNVHTVKVIQNGAGLRFEWDPVDNADGYRVYADGNQVYEGTNTYYELTTPAMEVEIVAYNDEGESDPWVEDYTPKSTANVTVYDALDPDPEHPSYVEFVNGVATPRNVNFKEQAWMLFYKDSVRTNVHNNPDIDAAFSEISGNWEDAKLAPGVGNYITAQPAMEGAAYYIWFDFEPINTMGEEDYFAKMYISAKSGYQYTVSFYFQTTKGLRWLKTK</sequence>
<dbReference type="AlphaFoldDB" id="A0A7V4EAY7"/>
<evidence type="ECO:0000313" key="1">
    <source>
        <dbReference type="EMBL" id="HGM97803.1"/>
    </source>
</evidence>